<protein>
    <submittedName>
        <fullName evidence="1">Uncharacterized protein</fullName>
    </submittedName>
</protein>
<sequence length="57" mass="6817">MEKTEKVGRWFWLRVSIMVGYIVNFERRCMLLSIGGSYYQFTTVISVKHYFLANFIS</sequence>
<gene>
    <name evidence="1" type="ORF">C1H46_036106</name>
</gene>
<keyword evidence="2" id="KW-1185">Reference proteome</keyword>
<proteinExistence type="predicted"/>
<dbReference type="AlphaFoldDB" id="A0A540KVX0"/>
<accession>A0A540KVX0</accession>
<comment type="caution">
    <text evidence="1">The sequence shown here is derived from an EMBL/GenBank/DDBJ whole genome shotgun (WGS) entry which is preliminary data.</text>
</comment>
<organism evidence="1 2">
    <name type="scientific">Malus baccata</name>
    <name type="common">Siberian crab apple</name>
    <name type="synonym">Pyrus baccata</name>
    <dbReference type="NCBI Taxonomy" id="106549"/>
    <lineage>
        <taxon>Eukaryota</taxon>
        <taxon>Viridiplantae</taxon>
        <taxon>Streptophyta</taxon>
        <taxon>Embryophyta</taxon>
        <taxon>Tracheophyta</taxon>
        <taxon>Spermatophyta</taxon>
        <taxon>Magnoliopsida</taxon>
        <taxon>eudicotyledons</taxon>
        <taxon>Gunneridae</taxon>
        <taxon>Pentapetalae</taxon>
        <taxon>rosids</taxon>
        <taxon>fabids</taxon>
        <taxon>Rosales</taxon>
        <taxon>Rosaceae</taxon>
        <taxon>Amygdaloideae</taxon>
        <taxon>Maleae</taxon>
        <taxon>Malus</taxon>
    </lineage>
</organism>
<dbReference type="Proteomes" id="UP000315295">
    <property type="component" value="Unassembled WGS sequence"/>
</dbReference>
<reference evidence="1 2" key="1">
    <citation type="journal article" date="2019" name="G3 (Bethesda)">
        <title>Sequencing of a Wild Apple (Malus baccata) Genome Unravels the Differences Between Cultivated and Wild Apple Species Regarding Disease Resistance and Cold Tolerance.</title>
        <authorList>
            <person name="Chen X."/>
        </authorList>
    </citation>
    <scope>NUCLEOTIDE SEQUENCE [LARGE SCALE GENOMIC DNA]</scope>
    <source>
        <strain evidence="2">cv. Shandingzi</strain>
        <tissue evidence="1">Leaves</tissue>
    </source>
</reference>
<evidence type="ECO:0000313" key="1">
    <source>
        <dbReference type="EMBL" id="TQD78357.1"/>
    </source>
</evidence>
<name>A0A540KVX0_MALBA</name>
<evidence type="ECO:0000313" key="2">
    <source>
        <dbReference type="Proteomes" id="UP000315295"/>
    </source>
</evidence>
<dbReference type="EMBL" id="VIEB01000912">
    <property type="protein sequence ID" value="TQD78357.1"/>
    <property type="molecule type" value="Genomic_DNA"/>
</dbReference>